<reference evidence="3" key="1">
    <citation type="submission" date="2020-07" db="EMBL/GenBank/DDBJ databases">
        <title>Ethylene signaling mediates host invasion by parasitic plants.</title>
        <authorList>
            <person name="Yoshida S."/>
        </authorList>
    </citation>
    <scope>NUCLEOTIDE SEQUENCE</scope>
    <source>
        <strain evidence="3">Okayama</strain>
    </source>
</reference>
<evidence type="ECO:0000256" key="1">
    <source>
        <dbReference type="PROSITE-ProRule" id="PRU00175"/>
    </source>
</evidence>
<protein>
    <submittedName>
        <fullName evidence="3">RING-H2 finger protein atl18</fullName>
    </submittedName>
</protein>
<dbReference type="Proteomes" id="UP000653305">
    <property type="component" value="Unassembled WGS sequence"/>
</dbReference>
<organism evidence="3 4">
    <name type="scientific">Phtheirospermum japonicum</name>
    <dbReference type="NCBI Taxonomy" id="374723"/>
    <lineage>
        <taxon>Eukaryota</taxon>
        <taxon>Viridiplantae</taxon>
        <taxon>Streptophyta</taxon>
        <taxon>Embryophyta</taxon>
        <taxon>Tracheophyta</taxon>
        <taxon>Spermatophyta</taxon>
        <taxon>Magnoliopsida</taxon>
        <taxon>eudicotyledons</taxon>
        <taxon>Gunneridae</taxon>
        <taxon>Pentapetalae</taxon>
        <taxon>asterids</taxon>
        <taxon>lamiids</taxon>
        <taxon>Lamiales</taxon>
        <taxon>Orobanchaceae</taxon>
        <taxon>Orobanchaceae incertae sedis</taxon>
        <taxon>Phtheirospermum</taxon>
    </lineage>
</organism>
<evidence type="ECO:0000313" key="4">
    <source>
        <dbReference type="Proteomes" id="UP000653305"/>
    </source>
</evidence>
<proteinExistence type="predicted"/>
<sequence>MIFYTCIWIPFLQTTQSILRNFTCFIHHPENALLRSQVRELDLRVSRFRDLECKSKNRGDNAENEEVCSICLVVFEEKDSVNKLPRCGHIFHMECMKKWLERCQFSCPLCRSLVSPDTSPSCGMWASASCVQARFLALGS</sequence>
<evidence type="ECO:0000313" key="3">
    <source>
        <dbReference type="EMBL" id="GFP90190.1"/>
    </source>
</evidence>
<dbReference type="EMBL" id="BMAC01000211">
    <property type="protein sequence ID" value="GFP90190.1"/>
    <property type="molecule type" value="Genomic_DNA"/>
</dbReference>
<dbReference type="OrthoDB" id="8062037at2759"/>
<dbReference type="Pfam" id="PF13639">
    <property type="entry name" value="zf-RING_2"/>
    <property type="match status" value="1"/>
</dbReference>
<feature type="domain" description="RING-type" evidence="2">
    <location>
        <begin position="68"/>
        <end position="111"/>
    </location>
</feature>
<dbReference type="InterPro" id="IPR013083">
    <property type="entry name" value="Znf_RING/FYVE/PHD"/>
</dbReference>
<dbReference type="SUPFAM" id="SSF57850">
    <property type="entry name" value="RING/U-box"/>
    <property type="match status" value="1"/>
</dbReference>
<dbReference type="GO" id="GO:0008270">
    <property type="term" value="F:zinc ion binding"/>
    <property type="evidence" value="ECO:0007669"/>
    <property type="project" value="UniProtKB-KW"/>
</dbReference>
<dbReference type="PROSITE" id="PS50089">
    <property type="entry name" value="ZF_RING_2"/>
    <property type="match status" value="1"/>
</dbReference>
<dbReference type="PANTHER" id="PTHR47662:SF1">
    <property type="entry name" value="RING-TYPE DOMAIN-CONTAINING PROTEIN"/>
    <property type="match status" value="1"/>
</dbReference>
<dbReference type="Gene3D" id="3.30.40.10">
    <property type="entry name" value="Zinc/RING finger domain, C3HC4 (zinc finger)"/>
    <property type="match status" value="1"/>
</dbReference>
<dbReference type="PANTHER" id="PTHR47662">
    <property type="entry name" value="RING-TYPE DOMAIN-CONTAINING PROTEIN"/>
    <property type="match status" value="1"/>
</dbReference>
<keyword evidence="4" id="KW-1185">Reference proteome</keyword>
<keyword evidence="1" id="KW-0479">Metal-binding</keyword>
<dbReference type="AlphaFoldDB" id="A0A830BRP7"/>
<keyword evidence="1" id="KW-0862">Zinc</keyword>
<keyword evidence="1" id="KW-0863">Zinc-finger</keyword>
<dbReference type="InterPro" id="IPR001841">
    <property type="entry name" value="Znf_RING"/>
</dbReference>
<accession>A0A830BRP7</accession>
<comment type="caution">
    <text evidence="3">The sequence shown here is derived from an EMBL/GenBank/DDBJ whole genome shotgun (WGS) entry which is preliminary data.</text>
</comment>
<evidence type="ECO:0000259" key="2">
    <source>
        <dbReference type="PROSITE" id="PS50089"/>
    </source>
</evidence>
<dbReference type="SMART" id="SM00184">
    <property type="entry name" value="RING"/>
    <property type="match status" value="1"/>
</dbReference>
<name>A0A830BRP7_9LAMI</name>
<gene>
    <name evidence="3" type="ORF">PHJA_001162900</name>
</gene>